<sequence>MVACHARNITEHKGTTRSNRLLLLLPSDLSSLLLGHSDSASLAAGGLGVLSTHTESPVVTETSVEADLLQTLEILTPLVVDTGRENLSGLAVLVVSSSVEEPVRDLVLGGVLHDGGDLLDLLFGELSGASGDVNVGLAAARERETAANSLQRGQGEGDHLVSVDVGVHHTMNVLELLGHDQRRHGCRAFITS</sequence>
<evidence type="ECO:0000313" key="1">
    <source>
        <dbReference type="EMBL" id="GMT25662.1"/>
    </source>
</evidence>
<accession>A0AAV5W6F0</accession>
<protein>
    <submittedName>
        <fullName evidence="1">Uncharacterized protein</fullName>
    </submittedName>
</protein>
<evidence type="ECO:0000313" key="2">
    <source>
        <dbReference type="Proteomes" id="UP001432322"/>
    </source>
</evidence>
<dbReference type="AlphaFoldDB" id="A0AAV5W6F0"/>
<comment type="caution">
    <text evidence="1">The sequence shown here is derived from an EMBL/GenBank/DDBJ whole genome shotgun (WGS) entry which is preliminary data.</text>
</comment>
<organism evidence="1 2">
    <name type="scientific">Pristionchus fissidentatus</name>
    <dbReference type="NCBI Taxonomy" id="1538716"/>
    <lineage>
        <taxon>Eukaryota</taxon>
        <taxon>Metazoa</taxon>
        <taxon>Ecdysozoa</taxon>
        <taxon>Nematoda</taxon>
        <taxon>Chromadorea</taxon>
        <taxon>Rhabditida</taxon>
        <taxon>Rhabditina</taxon>
        <taxon>Diplogasteromorpha</taxon>
        <taxon>Diplogasteroidea</taxon>
        <taxon>Neodiplogasteridae</taxon>
        <taxon>Pristionchus</taxon>
    </lineage>
</organism>
<keyword evidence="2" id="KW-1185">Reference proteome</keyword>
<proteinExistence type="predicted"/>
<gene>
    <name evidence="1" type="ORF">PFISCL1PPCAC_16959</name>
</gene>
<reference evidence="1" key="1">
    <citation type="submission" date="2023-10" db="EMBL/GenBank/DDBJ databases">
        <title>Genome assembly of Pristionchus species.</title>
        <authorList>
            <person name="Yoshida K."/>
            <person name="Sommer R.J."/>
        </authorList>
    </citation>
    <scope>NUCLEOTIDE SEQUENCE</scope>
    <source>
        <strain evidence="1">RS5133</strain>
    </source>
</reference>
<dbReference type="EMBL" id="BTSY01000004">
    <property type="protein sequence ID" value="GMT25662.1"/>
    <property type="molecule type" value="Genomic_DNA"/>
</dbReference>
<name>A0AAV5W6F0_9BILA</name>
<dbReference type="Proteomes" id="UP001432322">
    <property type="component" value="Unassembled WGS sequence"/>
</dbReference>
<feature type="non-terminal residue" evidence="1">
    <location>
        <position position="192"/>
    </location>
</feature>